<dbReference type="Proteomes" id="UP000313359">
    <property type="component" value="Unassembled WGS sequence"/>
</dbReference>
<reference evidence="1" key="1">
    <citation type="journal article" date="2018" name="Genome Biol. Evol.">
        <title>Genomics and development of Lentinus tigrinus, a white-rot wood-decaying mushroom with dimorphic fruiting bodies.</title>
        <authorList>
            <person name="Wu B."/>
            <person name="Xu Z."/>
            <person name="Knudson A."/>
            <person name="Carlson A."/>
            <person name="Chen N."/>
            <person name="Kovaka S."/>
            <person name="LaButti K."/>
            <person name="Lipzen A."/>
            <person name="Pennachio C."/>
            <person name="Riley R."/>
            <person name="Schakwitz W."/>
            <person name="Umezawa K."/>
            <person name="Ohm R.A."/>
            <person name="Grigoriev I.V."/>
            <person name="Nagy L.G."/>
            <person name="Gibbons J."/>
            <person name="Hibbett D."/>
        </authorList>
    </citation>
    <scope>NUCLEOTIDE SEQUENCE [LARGE SCALE GENOMIC DNA]</scope>
    <source>
        <strain evidence="1">ALCF2SS1-6</strain>
    </source>
</reference>
<dbReference type="AlphaFoldDB" id="A0A5C2S1Z9"/>
<evidence type="ECO:0000313" key="2">
    <source>
        <dbReference type="Proteomes" id="UP000313359"/>
    </source>
</evidence>
<organism evidence="1 2">
    <name type="scientific">Lentinus tigrinus ALCF2SS1-6</name>
    <dbReference type="NCBI Taxonomy" id="1328759"/>
    <lineage>
        <taxon>Eukaryota</taxon>
        <taxon>Fungi</taxon>
        <taxon>Dikarya</taxon>
        <taxon>Basidiomycota</taxon>
        <taxon>Agaricomycotina</taxon>
        <taxon>Agaricomycetes</taxon>
        <taxon>Polyporales</taxon>
        <taxon>Polyporaceae</taxon>
        <taxon>Lentinus</taxon>
    </lineage>
</organism>
<proteinExistence type="predicted"/>
<accession>A0A5C2S1Z9</accession>
<protein>
    <submittedName>
        <fullName evidence="1">Uncharacterized protein</fullName>
    </submittedName>
</protein>
<dbReference type="EMBL" id="ML122285">
    <property type="protein sequence ID" value="RPD56849.1"/>
    <property type="molecule type" value="Genomic_DNA"/>
</dbReference>
<feature type="non-terminal residue" evidence="1">
    <location>
        <position position="1"/>
    </location>
</feature>
<feature type="non-terminal residue" evidence="1">
    <location>
        <position position="185"/>
    </location>
</feature>
<dbReference type="STRING" id="1328759.A0A5C2S1Z9"/>
<evidence type="ECO:0000313" key="1">
    <source>
        <dbReference type="EMBL" id="RPD56849.1"/>
    </source>
</evidence>
<dbReference type="OrthoDB" id="3257409at2759"/>
<gene>
    <name evidence="1" type="ORF">L227DRAFT_474626</name>
</gene>
<name>A0A5C2S1Z9_9APHY</name>
<keyword evidence="2" id="KW-1185">Reference proteome</keyword>
<sequence length="185" mass="21140">DDLNEDDLRLLRPFALKVDEHMSGKTFEKLAFAFPEAKLSTWKQIQSRVASPSEPQLFDCCIDSCCAFTGPHASKTECPYCHAARYNSQGKPRKHFVYLPVTPRLKAFLSSKKTARTMLYRAREHVHRPGTITDVMDSRSYRTLLTKNVIVDGRDLGHKYLEDERDIALGLSTDGFAPFKRRTKT</sequence>